<evidence type="ECO:0000313" key="10">
    <source>
        <dbReference type="EMBL" id="OBZ72435.1"/>
    </source>
</evidence>
<evidence type="ECO:0000256" key="8">
    <source>
        <dbReference type="SAM" id="Coils"/>
    </source>
</evidence>
<keyword evidence="2 6" id="KW-0479">Metal-binding</keyword>
<evidence type="ECO:0000256" key="4">
    <source>
        <dbReference type="ARBA" id="ARBA00022842"/>
    </source>
</evidence>
<organism evidence="10 11">
    <name type="scientific">Grifola frondosa</name>
    <name type="common">Maitake</name>
    <name type="synonym">Polyporus frondosus</name>
    <dbReference type="NCBI Taxonomy" id="5627"/>
    <lineage>
        <taxon>Eukaryota</taxon>
        <taxon>Fungi</taxon>
        <taxon>Dikarya</taxon>
        <taxon>Basidiomycota</taxon>
        <taxon>Agaricomycotina</taxon>
        <taxon>Agaricomycetes</taxon>
        <taxon>Polyporales</taxon>
        <taxon>Grifolaceae</taxon>
        <taxon>Grifola</taxon>
    </lineage>
</organism>
<feature type="active site" evidence="5">
    <location>
        <position position="113"/>
    </location>
</feature>
<feature type="binding site" evidence="6">
    <location>
        <position position="233"/>
    </location>
    <ligand>
        <name>Mg(2+)</name>
        <dbReference type="ChEBI" id="CHEBI:18420"/>
        <label>1</label>
    </ligand>
</feature>
<dbReference type="STRING" id="5627.A0A1C7M651"/>
<feature type="binding site" evidence="6">
    <location>
        <position position="35"/>
    </location>
    <ligand>
        <name>Mg(2+)</name>
        <dbReference type="ChEBI" id="CHEBI:18420"/>
        <label>1</label>
    </ligand>
</feature>
<dbReference type="Proteomes" id="UP000092993">
    <property type="component" value="Unassembled WGS sequence"/>
</dbReference>
<keyword evidence="6" id="KW-0464">Manganese</keyword>
<feature type="binding site" evidence="6">
    <location>
        <position position="148"/>
    </location>
    <ligand>
        <name>Mg(2+)</name>
        <dbReference type="ChEBI" id="CHEBI:18420"/>
        <label>1</label>
    </ligand>
</feature>
<name>A0A1C7M651_GRIFR</name>
<keyword evidence="11" id="KW-1185">Reference proteome</keyword>
<dbReference type="GO" id="GO:0008081">
    <property type="term" value="F:phosphoric diester hydrolase activity"/>
    <property type="evidence" value="ECO:0007669"/>
    <property type="project" value="TreeGrafter"/>
</dbReference>
<dbReference type="GO" id="GO:0046872">
    <property type="term" value="F:metal ion binding"/>
    <property type="evidence" value="ECO:0007669"/>
    <property type="project" value="UniProtKB-KW"/>
</dbReference>
<evidence type="ECO:0000256" key="7">
    <source>
        <dbReference type="PIRSR" id="PIRSR604808-3"/>
    </source>
</evidence>
<accession>A0A1C7M651</accession>
<dbReference type="GO" id="GO:0008311">
    <property type="term" value="F:double-stranded DNA 3'-5' DNA exonuclease activity"/>
    <property type="evidence" value="ECO:0007669"/>
    <property type="project" value="TreeGrafter"/>
</dbReference>
<dbReference type="GO" id="GO:0003906">
    <property type="term" value="F:DNA-(apurinic or apyrimidinic site) endonuclease activity"/>
    <property type="evidence" value="ECO:0007669"/>
    <property type="project" value="TreeGrafter"/>
</dbReference>
<dbReference type="PANTHER" id="PTHR22748:SF6">
    <property type="entry name" value="DNA-(APURINIC OR APYRIMIDINIC SITE) ENDONUCLEASE"/>
    <property type="match status" value="1"/>
</dbReference>
<dbReference type="InterPro" id="IPR005135">
    <property type="entry name" value="Endo/exonuclease/phosphatase"/>
</dbReference>
<feature type="site" description="Important for catalytic activity" evidence="7">
    <location>
        <position position="207"/>
    </location>
</feature>
<dbReference type="SUPFAM" id="SSF56219">
    <property type="entry name" value="DNase I-like"/>
    <property type="match status" value="1"/>
</dbReference>
<feature type="binding site" evidence="6">
    <location>
        <position position="232"/>
    </location>
    <ligand>
        <name>Mg(2+)</name>
        <dbReference type="ChEBI" id="CHEBI:18420"/>
        <label>1</label>
    </ligand>
</feature>
<evidence type="ECO:0000256" key="1">
    <source>
        <dbReference type="ARBA" id="ARBA00007092"/>
    </source>
</evidence>
<evidence type="ECO:0000256" key="6">
    <source>
        <dbReference type="PIRSR" id="PIRSR604808-2"/>
    </source>
</evidence>
<comment type="caution">
    <text evidence="10">The sequence shown here is derived from an EMBL/GenBank/DDBJ whole genome shotgun (WGS) entry which is preliminary data.</text>
</comment>
<keyword evidence="3" id="KW-0378">Hydrolase</keyword>
<reference evidence="10 11" key="1">
    <citation type="submission" date="2016-03" db="EMBL/GenBank/DDBJ databases">
        <title>Whole genome sequencing of Grifola frondosa 9006-11.</title>
        <authorList>
            <person name="Min B."/>
            <person name="Park H."/>
            <person name="Kim J.-G."/>
            <person name="Cho H."/>
            <person name="Oh Y.-L."/>
            <person name="Kong W.-S."/>
            <person name="Choi I.-G."/>
        </authorList>
    </citation>
    <scope>NUCLEOTIDE SEQUENCE [LARGE SCALE GENOMIC DNA]</scope>
    <source>
        <strain evidence="10 11">9006-11</strain>
    </source>
</reference>
<dbReference type="GO" id="GO:0006284">
    <property type="term" value="P:base-excision repair"/>
    <property type="evidence" value="ECO:0007669"/>
    <property type="project" value="TreeGrafter"/>
</dbReference>
<feature type="coiled-coil region" evidence="8">
    <location>
        <begin position="316"/>
        <end position="365"/>
    </location>
</feature>
<keyword evidence="4 6" id="KW-0460">Magnesium</keyword>
<comment type="similarity">
    <text evidence="1">Belongs to the DNA repair enzymes AP/ExoA family.</text>
</comment>
<feature type="binding site" evidence="6">
    <location>
        <position position="146"/>
    </location>
    <ligand>
        <name>Mg(2+)</name>
        <dbReference type="ChEBI" id="CHEBI:18420"/>
        <label>1</label>
    </ligand>
</feature>
<dbReference type="EMBL" id="LUGG01000009">
    <property type="protein sequence ID" value="OBZ72435.1"/>
    <property type="molecule type" value="Genomic_DNA"/>
</dbReference>
<evidence type="ECO:0000259" key="9">
    <source>
        <dbReference type="Pfam" id="PF03372"/>
    </source>
</evidence>
<keyword evidence="8" id="KW-0175">Coiled coil</keyword>
<dbReference type="InterPro" id="IPR036691">
    <property type="entry name" value="Endo/exonu/phosph_ase_sf"/>
</dbReference>
<feature type="active site" description="Proton donor/acceptor" evidence="5">
    <location>
        <position position="146"/>
    </location>
</feature>
<dbReference type="PANTHER" id="PTHR22748">
    <property type="entry name" value="AP ENDONUCLEASE"/>
    <property type="match status" value="1"/>
</dbReference>
<feature type="active site" description="Proton acceptor" evidence="5">
    <location>
        <position position="233"/>
    </location>
</feature>
<proteinExistence type="inferred from homology"/>
<dbReference type="CDD" id="cd09076">
    <property type="entry name" value="L1-EN"/>
    <property type="match status" value="1"/>
</dbReference>
<dbReference type="Pfam" id="PF03372">
    <property type="entry name" value="Exo_endo_phos"/>
    <property type="match status" value="1"/>
</dbReference>
<sequence>MHGRGSMVPLHPNNKWNAVHLLMKERQIGVLALQETHLTEDAVGSLQSMYGRRLVILSSPSPDKANAKGVAFVLNRDVANAKDVVMQTVVPGRAILLTLPWHQSLTLRILNIYAPNAPQENEAFWSELSEYWRSSNLPKPDILLGDFNVTEDAIDRLPAHHDTPGAIEALHLLKEQLHLQDGWRATNPSTKAYSLLQIATGSQSRIDRIYATEPIIRTATDWAIQDTPVNTDHRMVSVRVVDQKMPYVGRGHWTMPLFLLKDKEFADSVHAMGLKLQNDVHSCEGARTELENPQALFKQFKDAVTARARARAKVMVPKLEAQVKRKQAQLDALLNKQGHEDGYDMEELTLTASVLQQDIARLEKLRYQKARMTTAARYRLEGETISKYWSQVNKEKSPRDVIFALKAPGATP</sequence>
<evidence type="ECO:0000256" key="2">
    <source>
        <dbReference type="ARBA" id="ARBA00022723"/>
    </source>
</evidence>
<feature type="site" description="Transition state stabilizer" evidence="7">
    <location>
        <position position="148"/>
    </location>
</feature>
<dbReference type="InterPro" id="IPR004808">
    <property type="entry name" value="AP_endonuc_1"/>
</dbReference>
<feature type="domain" description="Endonuclease/exonuclease/phosphatase" evidence="9">
    <location>
        <begin position="22"/>
        <end position="221"/>
    </location>
</feature>
<evidence type="ECO:0000313" key="11">
    <source>
        <dbReference type="Proteomes" id="UP000092993"/>
    </source>
</evidence>
<evidence type="ECO:0000256" key="5">
    <source>
        <dbReference type="PIRSR" id="PIRSR604808-1"/>
    </source>
</evidence>
<dbReference type="OrthoDB" id="2799478at2759"/>
<comment type="cofactor">
    <cofactor evidence="6">
        <name>Mg(2+)</name>
        <dbReference type="ChEBI" id="CHEBI:18420"/>
    </cofactor>
    <cofactor evidence="6">
        <name>Mn(2+)</name>
        <dbReference type="ChEBI" id="CHEBI:29035"/>
    </cofactor>
    <text evidence="6">Probably binds two magnesium or manganese ions per subunit.</text>
</comment>
<gene>
    <name evidence="10" type="primary">YTX2_0</name>
    <name evidence="10" type="ORF">A0H81_07662</name>
</gene>
<evidence type="ECO:0000256" key="3">
    <source>
        <dbReference type="ARBA" id="ARBA00022801"/>
    </source>
</evidence>
<dbReference type="AlphaFoldDB" id="A0A1C7M651"/>
<feature type="site" description="Interaction with DNA substrate" evidence="7">
    <location>
        <position position="233"/>
    </location>
</feature>
<protein>
    <submittedName>
        <fullName evidence="10">Transposon TX1 uncharacterized protein</fullName>
    </submittedName>
</protein>
<dbReference type="Gene3D" id="3.60.10.10">
    <property type="entry name" value="Endonuclease/exonuclease/phosphatase"/>
    <property type="match status" value="1"/>
</dbReference>
<dbReference type="GO" id="GO:0005634">
    <property type="term" value="C:nucleus"/>
    <property type="evidence" value="ECO:0007669"/>
    <property type="project" value="TreeGrafter"/>
</dbReference>
<dbReference type="OMA" id="CEGARTE"/>